<keyword evidence="6" id="KW-0325">Glycoprotein</keyword>
<keyword evidence="5" id="KW-0274">FAD</keyword>
<accession>A0A3L6Q5L4</accession>
<evidence type="ECO:0000256" key="6">
    <source>
        <dbReference type="ARBA" id="ARBA00023180"/>
    </source>
</evidence>
<dbReference type="Gene3D" id="3.30.465.10">
    <property type="match status" value="2"/>
</dbReference>
<keyword evidence="10" id="KW-1185">Reference proteome</keyword>
<dbReference type="InterPro" id="IPR016167">
    <property type="entry name" value="FAD-bd_PCMH_sub1"/>
</dbReference>
<dbReference type="InterPro" id="IPR012951">
    <property type="entry name" value="BBE"/>
</dbReference>
<evidence type="ECO:0000256" key="5">
    <source>
        <dbReference type="ARBA" id="ARBA00022827"/>
    </source>
</evidence>
<dbReference type="Pfam" id="PF01565">
    <property type="entry name" value="FAD_binding_4"/>
    <property type="match status" value="1"/>
</dbReference>
<evidence type="ECO:0000256" key="4">
    <source>
        <dbReference type="ARBA" id="ARBA00022729"/>
    </source>
</evidence>
<dbReference type="OrthoDB" id="407275at2759"/>
<dbReference type="GO" id="GO:0071949">
    <property type="term" value="F:FAD binding"/>
    <property type="evidence" value="ECO:0007669"/>
    <property type="project" value="InterPro"/>
</dbReference>
<evidence type="ECO:0000313" key="10">
    <source>
        <dbReference type="Proteomes" id="UP000275267"/>
    </source>
</evidence>
<keyword evidence="3" id="KW-0285">Flavoprotein</keyword>
<feature type="domain" description="FAD-binding PCMH-type" evidence="8">
    <location>
        <begin position="71"/>
        <end position="247"/>
    </location>
</feature>
<keyword evidence="4 7" id="KW-0732">Signal</keyword>
<feature type="chain" id="PRO_5018288552" evidence="7">
    <location>
        <begin position="23"/>
        <end position="487"/>
    </location>
</feature>
<dbReference type="InterPro" id="IPR016169">
    <property type="entry name" value="FAD-bd_PCMH_sub2"/>
</dbReference>
<dbReference type="Gene3D" id="3.30.43.10">
    <property type="entry name" value="Uridine Diphospho-n-acetylenolpyruvylglucosamine Reductase, domain 2"/>
    <property type="match status" value="1"/>
</dbReference>
<proteinExistence type="inferred from homology"/>
<dbReference type="GO" id="GO:0016491">
    <property type="term" value="F:oxidoreductase activity"/>
    <property type="evidence" value="ECO:0007669"/>
    <property type="project" value="InterPro"/>
</dbReference>
<organism evidence="9 10">
    <name type="scientific">Panicum miliaceum</name>
    <name type="common">Proso millet</name>
    <name type="synonym">Broomcorn millet</name>
    <dbReference type="NCBI Taxonomy" id="4540"/>
    <lineage>
        <taxon>Eukaryota</taxon>
        <taxon>Viridiplantae</taxon>
        <taxon>Streptophyta</taxon>
        <taxon>Embryophyta</taxon>
        <taxon>Tracheophyta</taxon>
        <taxon>Spermatophyta</taxon>
        <taxon>Magnoliopsida</taxon>
        <taxon>Liliopsida</taxon>
        <taxon>Poales</taxon>
        <taxon>Poaceae</taxon>
        <taxon>PACMAD clade</taxon>
        <taxon>Panicoideae</taxon>
        <taxon>Panicodae</taxon>
        <taxon>Paniceae</taxon>
        <taxon>Panicinae</taxon>
        <taxon>Panicum</taxon>
        <taxon>Panicum sect. Panicum</taxon>
    </lineage>
</organism>
<evidence type="ECO:0000256" key="2">
    <source>
        <dbReference type="ARBA" id="ARBA00005466"/>
    </source>
</evidence>
<gene>
    <name evidence="9" type="ORF">C2845_PM17G08140</name>
</gene>
<dbReference type="Pfam" id="PF08031">
    <property type="entry name" value="BBE"/>
    <property type="match status" value="1"/>
</dbReference>
<dbReference type="AlphaFoldDB" id="A0A3L6Q5L4"/>
<dbReference type="PANTHER" id="PTHR32448">
    <property type="entry name" value="OS08G0158400 PROTEIN"/>
    <property type="match status" value="1"/>
</dbReference>
<evidence type="ECO:0000256" key="3">
    <source>
        <dbReference type="ARBA" id="ARBA00022630"/>
    </source>
</evidence>
<feature type="signal peptide" evidence="7">
    <location>
        <begin position="1"/>
        <end position="22"/>
    </location>
</feature>
<comment type="caution">
    <text evidence="9">The sequence shown here is derived from an EMBL/GenBank/DDBJ whole genome shotgun (WGS) entry which is preliminary data.</text>
</comment>
<dbReference type="InterPro" id="IPR016166">
    <property type="entry name" value="FAD-bd_PCMH"/>
</dbReference>
<protein>
    <submittedName>
        <fullName evidence="9">Inactive tetrahydrocannabinolic acid synthase-like</fullName>
    </submittedName>
</protein>
<dbReference type="SUPFAM" id="SSF56176">
    <property type="entry name" value="FAD-binding/transporter-associated domain-like"/>
    <property type="match status" value="1"/>
</dbReference>
<dbReference type="InterPro" id="IPR036318">
    <property type="entry name" value="FAD-bd_PCMH-like_sf"/>
</dbReference>
<reference evidence="10" key="1">
    <citation type="journal article" date="2019" name="Nat. Commun.">
        <title>The genome of broomcorn millet.</title>
        <authorList>
            <person name="Zou C."/>
            <person name="Miki D."/>
            <person name="Li D."/>
            <person name="Tang Q."/>
            <person name="Xiao L."/>
            <person name="Rajput S."/>
            <person name="Deng P."/>
            <person name="Jia W."/>
            <person name="Huang R."/>
            <person name="Zhang M."/>
            <person name="Sun Y."/>
            <person name="Hu J."/>
            <person name="Fu X."/>
            <person name="Schnable P.S."/>
            <person name="Li F."/>
            <person name="Zhang H."/>
            <person name="Feng B."/>
            <person name="Zhu X."/>
            <person name="Liu R."/>
            <person name="Schnable J.C."/>
            <person name="Zhu J.-K."/>
            <person name="Zhang H."/>
        </authorList>
    </citation>
    <scope>NUCLEOTIDE SEQUENCE [LARGE SCALE GENOMIC DNA]</scope>
</reference>
<evidence type="ECO:0000256" key="7">
    <source>
        <dbReference type="SAM" id="SignalP"/>
    </source>
</evidence>
<dbReference type="PROSITE" id="PS51387">
    <property type="entry name" value="FAD_PCMH"/>
    <property type="match status" value="1"/>
</dbReference>
<evidence type="ECO:0000313" key="9">
    <source>
        <dbReference type="EMBL" id="RLM70286.1"/>
    </source>
</evidence>
<evidence type="ECO:0000259" key="8">
    <source>
        <dbReference type="PROSITE" id="PS51387"/>
    </source>
</evidence>
<comment type="cofactor">
    <cofactor evidence="1">
        <name>FAD</name>
        <dbReference type="ChEBI" id="CHEBI:57692"/>
    </cofactor>
</comment>
<dbReference type="Proteomes" id="UP000275267">
    <property type="component" value="Unassembled WGS sequence"/>
</dbReference>
<dbReference type="STRING" id="4540.A0A3L6Q5L4"/>
<sequence>MADSQAMALALAILCFLLCGNAFLPSSASSDSFLQCLSAMMPSELVYQQSSSGFVSVLESSVQNPKFLTNTTVRPLCIVTASDVSHVQAAVRCGRWHGVRLRVRSGGHDYEGLSYRSVRPEVFAVLDLARLRGVRVVPGEGSVWVDAGTTLGELYYAVGTTNPGFLFPGGACATVGVSGFISGGGIGLMMRKYGVGGDNVLDARIVNANGDVLDRAAMGKDFFWAIRGGGGESFGVVVAWRLKLSRVPPTERHALFQTLYLGRCSDLLRTVSGVFPELGMTAADCNEMSWLRAMAFIYFGNTNTPVEGLLNRTNSLGTYFKSKSDYVRRAVGRAGWDSLFQQQLSRNGNMLMILEPHGAAVGGGNTNATSPYPHRRGVLFNIQYGSMWWGEANGTAAATALGWLDGLYGFLGQYATSNPREAFANYRDLDLGQNVVGRDGVSSYSSGRVWAERYFMGNYRRLAAVKAAVDPSDYFRNEQSIPPLPKT</sequence>
<evidence type="ECO:0000256" key="1">
    <source>
        <dbReference type="ARBA" id="ARBA00001974"/>
    </source>
</evidence>
<comment type="similarity">
    <text evidence="2">Belongs to the oxygen-dependent FAD-linked oxidoreductase family.</text>
</comment>
<name>A0A3L6Q5L4_PANMI</name>
<dbReference type="EMBL" id="PQIB02000014">
    <property type="protein sequence ID" value="RLM70286.1"/>
    <property type="molecule type" value="Genomic_DNA"/>
</dbReference>
<dbReference type="InterPro" id="IPR006094">
    <property type="entry name" value="Oxid_FAD_bind_N"/>
</dbReference>